<dbReference type="PANTHER" id="PTHR13500:SF0">
    <property type="entry name" value="NUCLEOLAR PRE-RIBOSOMAL-ASSOCIATED PROTEIN 1"/>
    <property type="match status" value="1"/>
</dbReference>
<organism evidence="4 5">
    <name type="scientific">Sphagnum jensenii</name>
    <dbReference type="NCBI Taxonomy" id="128206"/>
    <lineage>
        <taxon>Eukaryota</taxon>
        <taxon>Viridiplantae</taxon>
        <taxon>Streptophyta</taxon>
        <taxon>Embryophyta</taxon>
        <taxon>Bryophyta</taxon>
        <taxon>Sphagnophytina</taxon>
        <taxon>Sphagnopsida</taxon>
        <taxon>Sphagnales</taxon>
        <taxon>Sphagnaceae</taxon>
        <taxon>Sphagnum</taxon>
    </lineage>
</organism>
<feature type="region of interest" description="Disordered" evidence="1">
    <location>
        <begin position="607"/>
        <end position="648"/>
    </location>
</feature>
<feature type="region of interest" description="Disordered" evidence="1">
    <location>
        <begin position="1935"/>
        <end position="1965"/>
    </location>
</feature>
<feature type="domain" description="URB1 N-terminal" evidence="2">
    <location>
        <begin position="120"/>
        <end position="450"/>
    </location>
</feature>
<dbReference type="PANTHER" id="PTHR13500">
    <property type="entry name" value="NUCLEOLAR PRERIBOSOMAL-ASSOCIATED PROTEIN 1"/>
    <property type="match status" value="1"/>
</dbReference>
<evidence type="ECO:0000259" key="3">
    <source>
        <dbReference type="Pfam" id="PF16201"/>
    </source>
</evidence>
<dbReference type="EMBL" id="OZ020105">
    <property type="protein sequence ID" value="CAK9257676.1"/>
    <property type="molecule type" value="Genomic_DNA"/>
</dbReference>
<dbReference type="InterPro" id="IPR039844">
    <property type="entry name" value="URB1"/>
</dbReference>
<evidence type="ECO:0000259" key="2">
    <source>
        <dbReference type="Pfam" id="PF11707"/>
    </source>
</evidence>
<evidence type="ECO:0008006" key="6">
    <source>
        <dbReference type="Google" id="ProtNLM"/>
    </source>
</evidence>
<dbReference type="Pfam" id="PF11707">
    <property type="entry name" value="Npa1"/>
    <property type="match status" value="1"/>
</dbReference>
<gene>
    <name evidence="4" type="ORF">CSSPJE1EN1_LOCUS3154</name>
</gene>
<dbReference type="Proteomes" id="UP001497444">
    <property type="component" value="Chromosome 10"/>
</dbReference>
<evidence type="ECO:0000313" key="5">
    <source>
        <dbReference type="Proteomes" id="UP001497444"/>
    </source>
</evidence>
<sequence length="2818" mass="311115">MMGHKKKGSESSPMKAQMEAGSGDKEEEQDLHHDSEYTSWEEIVQSDAEEEDVEEWSMEEGVNEFMATEQVDVETLNLAAGLASRSSRELEQALHQFLTLLATPKGSKVLLQYVLASPQCAELVSAWEAGAGATTTAVPLMLVLSQLLRHPIGKGQWTGGSGGDLVPKKHKGLMVVQARLDKLARSIIRTRMKDIYSHLSSSQRSRQKAALRLMASIVLRGRLLAVEVATTFDFTLQALRKIGKASRAPLNKGLSQGLLSQTMRSYFIEFALSFLVVGDPGLLRWVLQKRPLYASVLHGLASDDDSTIIEVLHVLQQKVLSDAALVPTGLQSALFGDVALEQLAQIVADDQLGDSKEVAYGMLMSLCTNPAHGLCPESASAWGPPPGAKTGAFGGGQGRLLRFMCRLQAIKVVQHREILLATARATPRLAAAYLDSVPFSVEPQPAPVWFVAMSIVVELISIASTPPPFPAMAQQGVPPLRMEGPLIQSSLRRLFPRALSKVTFNRGLQHASVLVRHGSLRVLLEALLSLERLLNAATLAADENLYKKIPAERSEMGFGDWLQLAESIQTTMWAALPDPNVLLLMLSMLRKVDTEVKSIAVKGCHKRSHVVDSDKPPSKRRRKEKGKGSVTHISSDSESDSSSSSIESEDQLYSEEMITLAQIWGEELIFGQQSHWRGDIECLLHAKILHVLAAYQRVLPVAFAEKGFDPFRLLPSSPADISRSQQEAILALLLATTGSPESFCIPSLHSSSSNMKAAGVTLSLIYKHAKPLLTLLVSLDSGKMRNQAYMVASCVLLSTGAFESNTHEVTFWLDHLLMLEGRRSSVHNSYSPENMDSEVPAPQFLGTVVGESVVEFLTRAVLDVGRGLYKYLDQLYSLLSAHTLKESSSDHYNQGPGITAPKFGPFVVCALEHTLRVAHSAMPRPQQAAISLYVSGVLHHLLQTQVNAQALAVVITSLLSADLPLGKPSGAADARSSQAEWSPLWALLLQAHTVLSLDKEDTLPLHIRLSETMMHHDGQLAAVIESCQKIEEEEVGVPEKGLELASAILCAMPQEVLKNFSLLVEMCAKVFRGNFPVLINVVVVYHGLLSEVVEQAIDQGLLLDTVATVMKRQKTEVISPVSMSWKHLTSMDFFLQVLPFPVLFQAAVCSHAGKLLMSELMSSYLEDAATRIKVKDRPIAMQLILTWIHRLAALSPDGLDEQLHKCFGLLQYVVLPKEWNMDGGGESDCSEHSNDERIMVCNNMVCESLAHPALSNSMQTGIWASSLNLQDPKRQRSRRALTHHTFHYLKFLIQMSTSWDPHGKSTAVSAKQLLQLQAKIATACRAHVGRAIAAVQMEEFSGILDDFQFGNANSSASSSFLSSVVELAPYAEPQVLLHFLLLLFSRIGISHPTEWLKFVNIFFSSFEAVLRVNGQKASVWSSEGKRMWTGASLVNRQSLLDIYRIVMKITFNEEDPLEAGGHCLLSALRLAPVAAMGLYSSQTVAAQLPQLIGFTPVEVIHHCVRSPSKVRAEIALLLVQASQIHMAEFGRLLVAGTTDRGEVDGVSLVHVGLAGKFLTAAGDLSPMSKVPLLSDSDLLLLLPAAQAYLVRSLREPANDMAHHVATAYWVLLTKHLRTWDKFVTEYLQESSFNVLEISGSNLGSAMQELVKMLQQCLGICNVSVKKQLALLHQLLPKDGIPLGFLDLKSPNYSEADLFMQLLKVYAKAAVVKVLLWNVLQVLRSDKKPDIQVEEEEEEKQKVAPLHTKKDKKRQATADVCTKYTSTIVTTLGMIFKQVTQEMGGASSCDSRLQMVSILEEYLLTQLSEIVQMLDVTQFQPTIILLLESFAKTALRFRFGKPMVMKALQALAMHLHHSAATQEHEMGDVRDAAVHVLDLVIAHSQFVPLLLSCSSAPKKLPLNLGRHAGKGTVLSSLPSILSLIGSPLVVCLSNDDTSSSSSSGLTVRKDSRAPEASNNQSGDAGNDMELQLMEQRKFELVKLVKLLFQLKRHPDGALASPAELVTLEELLSLLLAAYSATLDRVDREILDLMHEVEKCGGPGFVGLAGMDYLWGEAALKKRARTKERKLLSDEEGTAVEHQQTATEAWKRTFREDIAIDPRRCGLCVLGFPANSEHQWKVDVRSTGFETANKGSHGRVHDVEEQGLRAAAYDPAFILPFALHGISEGCISTEEFVHLGLLAVALVSISSSDEVLRKLGYEVLAGYLAALEDGPSFKGQPQIHLLLMYVKNAVTEIWQQLPYVLVLFAAEASCILMHPENPHYPIITRYLLRGPSMDLEYIPLFHSMFGSGSPRYRSERLWMLRLLGSGLASVHDAQIYRRQFVLEILMSFYGSPLADTFTRKWVLQVLRKAARIGPCAQALVEHAGFLPWLVSTAVNLRESTTWELQDSKDASDMAAMVLEMIENVLRWRFVEKRGLGEGMEELTTVALELHHFLTPHGDDTMPKLHAVFRQPTIRIITFVLCASQRRKTHQTHFTLTLSGLLEMIQWSEAEGVDTGYKVETTQETRALALLLLLHNSPPAVCTFKDKQLLYQIASWAVPVAIQMMSPDVHREDFHRHIMGQAESGKNIDSIGEKLLRWLVASLVLGKKKAMEAKNYKRSAAATTMAPETPFTCWSVLMHDLSCQIVADSSASINWRLASLMVELQRLVPGDSSLGSLITALTALWPFNKLLSEQEAQQGEENWCVVVHLLQFLLSNLPVPQETNSLWRWSFNSPWRSNLNSEATKTTMNTPMQSSVFESEICLSLLTVFQQLLLGGGGISCTHLADLVSHWKAGLANTVSNLGFETFDHQSRLEVTRDSAMDNFQRQIQEILQRHSY</sequence>
<evidence type="ECO:0000256" key="1">
    <source>
        <dbReference type="SAM" id="MobiDB-lite"/>
    </source>
</evidence>
<dbReference type="InterPro" id="IPR021714">
    <property type="entry name" value="URB1_N"/>
</dbReference>
<name>A0ABP0VT83_9BRYO</name>
<dbReference type="Pfam" id="PF16201">
    <property type="entry name" value="NopRA1"/>
    <property type="match status" value="1"/>
</dbReference>
<protein>
    <recommendedName>
        <fullName evidence="6">Nucleolar pre-ribosomal-associated protein 1</fullName>
    </recommendedName>
</protein>
<evidence type="ECO:0000313" key="4">
    <source>
        <dbReference type="EMBL" id="CAK9257676.1"/>
    </source>
</evidence>
<accession>A0ABP0VT83</accession>
<dbReference type="InterPro" id="IPR032436">
    <property type="entry name" value="URB1_C"/>
</dbReference>
<feature type="domain" description="URB1 C-terminal" evidence="3">
    <location>
        <begin position="2180"/>
        <end position="2370"/>
    </location>
</feature>
<feature type="compositionally biased region" description="Acidic residues" evidence="1">
    <location>
        <begin position="47"/>
        <end position="56"/>
    </location>
</feature>
<reference evidence="4" key="1">
    <citation type="submission" date="2024-02" db="EMBL/GenBank/DDBJ databases">
        <authorList>
            <consortium name="ELIXIR-Norway"/>
            <consortium name="Elixir Norway"/>
        </authorList>
    </citation>
    <scope>NUCLEOTIDE SEQUENCE</scope>
</reference>
<keyword evidence="5" id="KW-1185">Reference proteome</keyword>
<feature type="region of interest" description="Disordered" evidence="1">
    <location>
        <begin position="1"/>
        <end position="56"/>
    </location>
</feature>
<proteinExistence type="predicted"/>
<feature type="compositionally biased region" description="Low complexity" evidence="1">
    <location>
        <begin position="633"/>
        <end position="646"/>
    </location>
</feature>